<keyword evidence="12" id="KW-1185">Reference proteome</keyword>
<comment type="caution">
    <text evidence="11">The sequence shown here is derived from an EMBL/GenBank/DDBJ whole genome shotgun (WGS) entry which is preliminary data.</text>
</comment>
<keyword evidence="5 9" id="KW-1133">Transmembrane helix</keyword>
<gene>
    <name evidence="11" type="ORF">GCM10011425_06580</name>
</gene>
<evidence type="ECO:0000256" key="2">
    <source>
        <dbReference type="ARBA" id="ARBA00004236"/>
    </source>
</evidence>
<keyword evidence="3" id="KW-1003">Cell membrane</keyword>
<evidence type="ECO:0000256" key="9">
    <source>
        <dbReference type="SAM" id="Phobius"/>
    </source>
</evidence>
<keyword evidence="6 9" id="KW-0472">Membrane</keyword>
<dbReference type="GO" id="GO:0005886">
    <property type="term" value="C:plasma membrane"/>
    <property type="evidence" value="ECO:0007669"/>
    <property type="project" value="UniProtKB-SubCell"/>
</dbReference>
<accession>A0A917MZW3</accession>
<protein>
    <recommendedName>
        <fullName evidence="8">Regulator of SigK</fullName>
    </recommendedName>
    <alternativeName>
        <fullName evidence="7">Sigma-K anti-sigma factor RskA</fullName>
    </alternativeName>
</protein>
<evidence type="ECO:0000256" key="8">
    <source>
        <dbReference type="ARBA" id="ARBA00030803"/>
    </source>
</evidence>
<dbReference type="AlphaFoldDB" id="A0A917MZW3"/>
<evidence type="ECO:0000256" key="1">
    <source>
        <dbReference type="ARBA" id="ARBA00004167"/>
    </source>
</evidence>
<dbReference type="Gene3D" id="1.10.10.1320">
    <property type="entry name" value="Anti-sigma factor, zinc-finger domain"/>
    <property type="match status" value="1"/>
</dbReference>
<dbReference type="PANTHER" id="PTHR37461">
    <property type="entry name" value="ANTI-SIGMA-K FACTOR RSKA"/>
    <property type="match status" value="1"/>
</dbReference>
<dbReference type="InterPro" id="IPR041916">
    <property type="entry name" value="Anti_sigma_zinc_sf"/>
</dbReference>
<feature type="transmembrane region" description="Helical" evidence="9">
    <location>
        <begin position="108"/>
        <end position="131"/>
    </location>
</feature>
<proteinExistence type="predicted"/>
<organism evidence="11 12">
    <name type="scientific">Mucilaginibacter galii</name>
    <dbReference type="NCBI Taxonomy" id="2005073"/>
    <lineage>
        <taxon>Bacteria</taxon>
        <taxon>Pseudomonadati</taxon>
        <taxon>Bacteroidota</taxon>
        <taxon>Sphingobacteriia</taxon>
        <taxon>Sphingobacteriales</taxon>
        <taxon>Sphingobacteriaceae</taxon>
        <taxon>Mucilaginibacter</taxon>
    </lineage>
</organism>
<evidence type="ECO:0000259" key="10">
    <source>
        <dbReference type="Pfam" id="PF10099"/>
    </source>
</evidence>
<name>A0A917MZW3_9SPHI</name>
<evidence type="ECO:0000256" key="5">
    <source>
        <dbReference type="ARBA" id="ARBA00022989"/>
    </source>
</evidence>
<dbReference type="InterPro" id="IPR051474">
    <property type="entry name" value="Anti-sigma-K/W_factor"/>
</dbReference>
<evidence type="ECO:0000256" key="6">
    <source>
        <dbReference type="ARBA" id="ARBA00023136"/>
    </source>
</evidence>
<dbReference type="EMBL" id="BMDO01000001">
    <property type="protein sequence ID" value="GGI49446.1"/>
    <property type="molecule type" value="Genomic_DNA"/>
</dbReference>
<sequence length="277" mass="30610">MEEIRAYIESGVLELYVLGDMSAEEKLQVEAMAQKHPAIQAELSEIEIAMEMYADAQSVEPSPQLRDRVLNSLLTNLGDDRNLRTIQPRATAGERVVAMHPPATTSIFYKYAFAASVLLLCVSGLALSIMYKRLQNSEQQLVSLRLNEQKFTRQVSFLNEEIGVFRDPSFRFIQLKGMPKTPSSALTVAWSAKRKKVMVDLSSANLPAPGKDHQYQLWAIANGKPVDLGVFDKTTADSTDMKLMKSIDAAQAFAVTIEPRGGSVNPTTDQMVVLASL</sequence>
<dbReference type="RefSeq" id="WP_188413734.1">
    <property type="nucleotide sequence ID" value="NZ_BMDO01000001.1"/>
</dbReference>
<dbReference type="GO" id="GO:0016989">
    <property type="term" value="F:sigma factor antagonist activity"/>
    <property type="evidence" value="ECO:0007669"/>
    <property type="project" value="TreeGrafter"/>
</dbReference>
<reference evidence="11" key="1">
    <citation type="journal article" date="2014" name="Int. J. Syst. Evol. Microbiol.">
        <title>Complete genome sequence of Corynebacterium casei LMG S-19264T (=DSM 44701T), isolated from a smear-ripened cheese.</title>
        <authorList>
            <consortium name="US DOE Joint Genome Institute (JGI-PGF)"/>
            <person name="Walter F."/>
            <person name="Albersmeier A."/>
            <person name="Kalinowski J."/>
            <person name="Ruckert C."/>
        </authorList>
    </citation>
    <scope>NUCLEOTIDE SEQUENCE</scope>
    <source>
        <strain evidence="11">CCM 8711</strain>
    </source>
</reference>
<reference evidence="11" key="2">
    <citation type="submission" date="2020-09" db="EMBL/GenBank/DDBJ databases">
        <authorList>
            <person name="Sun Q."/>
            <person name="Sedlacek I."/>
        </authorList>
    </citation>
    <scope>NUCLEOTIDE SEQUENCE</scope>
    <source>
        <strain evidence="11">CCM 8711</strain>
    </source>
</reference>
<evidence type="ECO:0000256" key="3">
    <source>
        <dbReference type="ARBA" id="ARBA00022475"/>
    </source>
</evidence>
<comment type="subcellular location">
    <subcellularLocation>
        <location evidence="2">Cell membrane</location>
    </subcellularLocation>
    <subcellularLocation>
        <location evidence="1">Membrane</location>
        <topology evidence="1">Single-pass membrane protein</topology>
    </subcellularLocation>
</comment>
<evidence type="ECO:0000313" key="12">
    <source>
        <dbReference type="Proteomes" id="UP000662074"/>
    </source>
</evidence>
<dbReference type="InterPro" id="IPR018764">
    <property type="entry name" value="RskA_C"/>
</dbReference>
<dbReference type="Proteomes" id="UP000662074">
    <property type="component" value="Unassembled WGS sequence"/>
</dbReference>
<evidence type="ECO:0000256" key="4">
    <source>
        <dbReference type="ARBA" id="ARBA00022692"/>
    </source>
</evidence>
<evidence type="ECO:0000313" key="11">
    <source>
        <dbReference type="EMBL" id="GGI49446.1"/>
    </source>
</evidence>
<feature type="domain" description="Anti-sigma K factor RskA C-terminal" evidence="10">
    <location>
        <begin position="112"/>
        <end position="270"/>
    </location>
</feature>
<dbReference type="PANTHER" id="PTHR37461:SF1">
    <property type="entry name" value="ANTI-SIGMA-K FACTOR RSKA"/>
    <property type="match status" value="1"/>
</dbReference>
<dbReference type="GO" id="GO:0006417">
    <property type="term" value="P:regulation of translation"/>
    <property type="evidence" value="ECO:0007669"/>
    <property type="project" value="TreeGrafter"/>
</dbReference>
<keyword evidence="4 9" id="KW-0812">Transmembrane</keyword>
<dbReference type="Pfam" id="PF10099">
    <property type="entry name" value="RskA_C"/>
    <property type="match status" value="1"/>
</dbReference>
<evidence type="ECO:0000256" key="7">
    <source>
        <dbReference type="ARBA" id="ARBA00029829"/>
    </source>
</evidence>